<dbReference type="CDD" id="cd00038">
    <property type="entry name" value="CAP_ED"/>
    <property type="match status" value="1"/>
</dbReference>
<sequence>MQSIMAEQLSDNTTTALNCRGSAFQTKCGNCRLNAICLPIAVQEPDLDALDTVVHRNKPLRKGDHVFRENDNFNSIYAIRSGFVKAYRLTDDGKEQVTGFYFPGEIIGMDGISQNKHSISAKALETAAICEIPFDDIESLSTRFPSMQRHLFSLMSQEIIQDQQLITLLSKNTAEERISALILSISDRNAARKLSTTSFRLPMSRTDIGNYLGLTVETVSRVFSRFQKNNILEVNNKEITILDLEAIRSIISPQQEA</sequence>
<feature type="domain" description="Cyclic nucleotide-binding" evidence="4">
    <location>
        <begin position="47"/>
        <end position="108"/>
    </location>
</feature>
<keyword evidence="7" id="KW-1185">Reference proteome</keyword>
<protein>
    <submittedName>
        <fullName evidence="6">Transcriptional activator protein Anr</fullName>
    </submittedName>
</protein>
<evidence type="ECO:0000256" key="3">
    <source>
        <dbReference type="ARBA" id="ARBA00023163"/>
    </source>
</evidence>
<dbReference type="CDD" id="cd00092">
    <property type="entry name" value="HTH_CRP"/>
    <property type="match status" value="1"/>
</dbReference>
<dbReference type="InterPro" id="IPR000595">
    <property type="entry name" value="cNMP-bd_dom"/>
</dbReference>
<dbReference type="SUPFAM" id="SSF51206">
    <property type="entry name" value="cAMP-binding domain-like"/>
    <property type="match status" value="1"/>
</dbReference>
<dbReference type="Proteomes" id="UP000838100">
    <property type="component" value="Unassembled WGS sequence"/>
</dbReference>
<keyword evidence="1" id="KW-0805">Transcription regulation</keyword>
<dbReference type="SUPFAM" id="SSF46785">
    <property type="entry name" value="Winged helix' DNA-binding domain"/>
    <property type="match status" value="1"/>
</dbReference>
<dbReference type="PRINTS" id="PR00034">
    <property type="entry name" value="HTHCRP"/>
</dbReference>
<dbReference type="InterPro" id="IPR036390">
    <property type="entry name" value="WH_DNA-bd_sf"/>
</dbReference>
<evidence type="ECO:0000259" key="5">
    <source>
        <dbReference type="PROSITE" id="PS51063"/>
    </source>
</evidence>
<dbReference type="Gene3D" id="2.60.120.10">
    <property type="entry name" value="Jelly Rolls"/>
    <property type="match status" value="1"/>
</dbReference>
<dbReference type="PROSITE" id="PS00042">
    <property type="entry name" value="HTH_CRP_1"/>
    <property type="match status" value="1"/>
</dbReference>
<keyword evidence="2" id="KW-0238">DNA-binding</keyword>
<name>A0ABM9ACA8_9GAMM</name>
<dbReference type="SMART" id="SM00419">
    <property type="entry name" value="HTH_CRP"/>
    <property type="match status" value="1"/>
</dbReference>
<dbReference type="InterPro" id="IPR012318">
    <property type="entry name" value="HTH_CRP"/>
</dbReference>
<reference evidence="6" key="1">
    <citation type="submission" date="2021-12" db="EMBL/GenBank/DDBJ databases">
        <authorList>
            <person name="Rodrigo-Torres L."/>
            <person name="Arahal R. D."/>
            <person name="Lucena T."/>
        </authorList>
    </citation>
    <scope>NUCLEOTIDE SEQUENCE</scope>
    <source>
        <strain evidence="6">CECT 8267</strain>
    </source>
</reference>
<evidence type="ECO:0000313" key="7">
    <source>
        <dbReference type="Proteomes" id="UP000838100"/>
    </source>
</evidence>
<dbReference type="InterPro" id="IPR018335">
    <property type="entry name" value="Tscrpt_reg_HTH_Crp-type_CS"/>
</dbReference>
<evidence type="ECO:0000256" key="1">
    <source>
        <dbReference type="ARBA" id="ARBA00023015"/>
    </source>
</evidence>
<dbReference type="Pfam" id="PF00027">
    <property type="entry name" value="cNMP_binding"/>
    <property type="match status" value="1"/>
</dbReference>
<proteinExistence type="predicted"/>
<accession>A0ABM9ACA8</accession>
<dbReference type="PANTHER" id="PTHR24567:SF75">
    <property type="entry name" value="FUMARATE AND NITRATE REDUCTION REGULATORY PROTEIN"/>
    <property type="match status" value="1"/>
</dbReference>
<evidence type="ECO:0000313" key="6">
    <source>
        <dbReference type="EMBL" id="CAH0990836.1"/>
    </source>
</evidence>
<evidence type="ECO:0000256" key="2">
    <source>
        <dbReference type="ARBA" id="ARBA00023125"/>
    </source>
</evidence>
<dbReference type="InterPro" id="IPR014710">
    <property type="entry name" value="RmlC-like_jellyroll"/>
</dbReference>
<dbReference type="PROSITE" id="PS50042">
    <property type="entry name" value="CNMP_BINDING_3"/>
    <property type="match status" value="1"/>
</dbReference>
<dbReference type="Pfam" id="PF13545">
    <property type="entry name" value="HTH_Crp_2"/>
    <property type="match status" value="1"/>
</dbReference>
<gene>
    <name evidence="6" type="primary">anr</name>
    <name evidence="6" type="ORF">SIN8267_00936</name>
</gene>
<dbReference type="InterPro" id="IPR050397">
    <property type="entry name" value="Env_Response_Regulators"/>
</dbReference>
<dbReference type="SMART" id="SM00100">
    <property type="entry name" value="cNMP"/>
    <property type="match status" value="1"/>
</dbReference>
<dbReference type="Gene3D" id="1.10.10.10">
    <property type="entry name" value="Winged helix-like DNA-binding domain superfamily/Winged helix DNA-binding domain"/>
    <property type="match status" value="1"/>
</dbReference>
<dbReference type="PANTHER" id="PTHR24567">
    <property type="entry name" value="CRP FAMILY TRANSCRIPTIONAL REGULATORY PROTEIN"/>
    <property type="match status" value="1"/>
</dbReference>
<dbReference type="InterPro" id="IPR036388">
    <property type="entry name" value="WH-like_DNA-bd_sf"/>
</dbReference>
<organism evidence="6 7">
    <name type="scientific">Sinobacterium norvegicum</name>
    <dbReference type="NCBI Taxonomy" id="1641715"/>
    <lineage>
        <taxon>Bacteria</taxon>
        <taxon>Pseudomonadati</taxon>
        <taxon>Pseudomonadota</taxon>
        <taxon>Gammaproteobacteria</taxon>
        <taxon>Cellvibrionales</taxon>
        <taxon>Spongiibacteraceae</taxon>
        <taxon>Sinobacterium</taxon>
    </lineage>
</organism>
<dbReference type="PROSITE" id="PS51063">
    <property type="entry name" value="HTH_CRP_2"/>
    <property type="match status" value="1"/>
</dbReference>
<keyword evidence="3" id="KW-0804">Transcription</keyword>
<evidence type="ECO:0000259" key="4">
    <source>
        <dbReference type="PROSITE" id="PS50042"/>
    </source>
</evidence>
<feature type="domain" description="HTH crp-type" evidence="5">
    <location>
        <begin position="172"/>
        <end position="245"/>
    </location>
</feature>
<dbReference type="InterPro" id="IPR018490">
    <property type="entry name" value="cNMP-bd_dom_sf"/>
</dbReference>
<comment type="caution">
    <text evidence="6">The sequence shown here is derived from an EMBL/GenBank/DDBJ whole genome shotgun (WGS) entry which is preliminary data.</text>
</comment>
<dbReference type="EMBL" id="CAKLPX010000001">
    <property type="protein sequence ID" value="CAH0990836.1"/>
    <property type="molecule type" value="Genomic_DNA"/>
</dbReference>
<dbReference type="NCBIfam" id="NF008365">
    <property type="entry name" value="PRK11161.1"/>
    <property type="match status" value="1"/>
</dbReference>